<feature type="compositionally biased region" description="Polar residues" evidence="1">
    <location>
        <begin position="287"/>
        <end position="307"/>
    </location>
</feature>
<keyword evidence="2" id="KW-1133">Transmembrane helix</keyword>
<feature type="region of interest" description="Disordered" evidence="1">
    <location>
        <begin position="287"/>
        <end position="333"/>
    </location>
</feature>
<evidence type="ECO:0000313" key="3">
    <source>
        <dbReference type="EMBL" id="GJJ74106.1"/>
    </source>
</evidence>
<protein>
    <submittedName>
        <fullName evidence="3">Uncharacterized protein</fullName>
    </submittedName>
</protein>
<feature type="transmembrane region" description="Helical" evidence="2">
    <location>
        <begin position="70"/>
        <end position="91"/>
    </location>
</feature>
<dbReference type="OrthoDB" id="2383397at2759"/>
<organism evidence="3 4">
    <name type="scientific">Entomortierella parvispora</name>
    <dbReference type="NCBI Taxonomy" id="205924"/>
    <lineage>
        <taxon>Eukaryota</taxon>
        <taxon>Fungi</taxon>
        <taxon>Fungi incertae sedis</taxon>
        <taxon>Mucoromycota</taxon>
        <taxon>Mortierellomycotina</taxon>
        <taxon>Mortierellomycetes</taxon>
        <taxon>Mortierellales</taxon>
        <taxon>Mortierellaceae</taxon>
        <taxon>Entomortierella</taxon>
    </lineage>
</organism>
<dbReference type="Proteomes" id="UP000827284">
    <property type="component" value="Unassembled WGS sequence"/>
</dbReference>
<reference evidence="3" key="1">
    <citation type="submission" date="2021-11" db="EMBL/GenBank/DDBJ databases">
        <authorList>
            <person name="Herlambang A."/>
            <person name="Guo Y."/>
            <person name="Takashima Y."/>
            <person name="Nishizawa T."/>
        </authorList>
    </citation>
    <scope>NUCLEOTIDE SEQUENCE</scope>
    <source>
        <strain evidence="3">E1425</strain>
    </source>
</reference>
<keyword evidence="2" id="KW-0472">Membrane</keyword>
<evidence type="ECO:0000256" key="1">
    <source>
        <dbReference type="SAM" id="MobiDB-lite"/>
    </source>
</evidence>
<dbReference type="EMBL" id="BQFW01000008">
    <property type="protein sequence ID" value="GJJ74106.1"/>
    <property type="molecule type" value="Genomic_DNA"/>
</dbReference>
<feature type="region of interest" description="Disordered" evidence="1">
    <location>
        <begin position="190"/>
        <end position="219"/>
    </location>
</feature>
<evidence type="ECO:0000256" key="2">
    <source>
        <dbReference type="SAM" id="Phobius"/>
    </source>
</evidence>
<feature type="region of interest" description="Disordered" evidence="1">
    <location>
        <begin position="233"/>
        <end position="274"/>
    </location>
</feature>
<reference evidence="3" key="2">
    <citation type="journal article" date="2022" name="Microbiol. Resour. Announc.">
        <title>Whole-Genome Sequence of Entomortierella parvispora E1425, a Mucoromycotan Fungus Associated with Burkholderiaceae-Related Endosymbiotic Bacteria.</title>
        <authorList>
            <person name="Herlambang A."/>
            <person name="Guo Y."/>
            <person name="Takashima Y."/>
            <person name="Narisawa K."/>
            <person name="Ohta H."/>
            <person name="Nishizawa T."/>
        </authorList>
    </citation>
    <scope>NUCLEOTIDE SEQUENCE</scope>
    <source>
        <strain evidence="3">E1425</strain>
    </source>
</reference>
<gene>
    <name evidence="3" type="ORF">EMPS_06464</name>
</gene>
<evidence type="ECO:0000313" key="4">
    <source>
        <dbReference type="Proteomes" id="UP000827284"/>
    </source>
</evidence>
<name>A0A9P3HCB6_9FUNG</name>
<keyword evidence="2" id="KW-0812">Transmembrane</keyword>
<sequence>MIQPRRFHANFFFFIPLTQGVLVIIVLDFCKNAAFFGGELKNLPLMATTTTGAGVVVSKPKDPAYLLAQYVYTSWLILMMIKAVIGFRANLKFNIRWMGRYNLLFGIDTVFEFFHTVLGIIFSDMSALSDMDVVRRYCGGFSILLLQIYGFFCTWMHLKWVSAEMPHLLSPSLPTESLLGLMFPRAIAASPTGGNREPVMTEVQTTQENESAEENATAPQAREVVVEMPEVETTATPTSAAAAAAERAATATADTEAEVVPSEEPSPALLQPPSSIRSLTAMSAITLTPPTSYGSRSTPPTSFGSRTTADRSVYNSNTNPSAGEPAMEVIVER</sequence>
<feature type="transmembrane region" description="Helical" evidence="2">
    <location>
        <begin position="134"/>
        <end position="158"/>
    </location>
</feature>
<feature type="compositionally biased region" description="Low complexity" evidence="1">
    <location>
        <begin position="233"/>
        <end position="268"/>
    </location>
</feature>
<dbReference type="AlphaFoldDB" id="A0A9P3HCB6"/>
<keyword evidence="4" id="KW-1185">Reference proteome</keyword>
<feature type="transmembrane region" description="Helical" evidence="2">
    <location>
        <begin position="7"/>
        <end position="27"/>
    </location>
</feature>
<proteinExistence type="predicted"/>
<accession>A0A9P3HCB6</accession>
<comment type="caution">
    <text evidence="3">The sequence shown here is derived from an EMBL/GenBank/DDBJ whole genome shotgun (WGS) entry which is preliminary data.</text>
</comment>
<feature type="transmembrane region" description="Helical" evidence="2">
    <location>
        <begin position="103"/>
        <end position="122"/>
    </location>
</feature>